<evidence type="ECO:0000256" key="1">
    <source>
        <dbReference type="SAM" id="MobiDB-lite"/>
    </source>
</evidence>
<dbReference type="InterPro" id="IPR001173">
    <property type="entry name" value="Glyco_trans_2-like"/>
</dbReference>
<keyword evidence="3" id="KW-0808">Transferase</keyword>
<sequence>MGGVSRPRALEAHSESDLPMQRPHRALRPAAVHCSSQPARPLVSVLTPTRLLPQRIDFLQQLHTDLCASEVDWEWIVAVDGEHDRRVPPALLADERVHSFQIGQPVGTASARNLALGMARGVYVTSADDDDHLPIGSLECRLTAAAANGVGWVAGRLAHLRDGEVVVYASPVPAGPSPAGSVWRAWACPCLDFPIGPTTMLIEAGLLRSVGGWQGLPQAEDLGMVLAVTGRAAGMMLDQVVYTYRAHPEQMTTQVGFADLEPLVRHITYERGRLLSAASWTGQPTSWPVQRTMVRLEVDHVDAHETNKDLNRSDEPARQL</sequence>
<evidence type="ECO:0000313" key="4">
    <source>
        <dbReference type="Proteomes" id="UP000320244"/>
    </source>
</evidence>
<keyword evidence="4" id="KW-1185">Reference proteome</keyword>
<feature type="domain" description="Glycosyltransferase 2-like" evidence="2">
    <location>
        <begin position="56"/>
        <end position="157"/>
    </location>
</feature>
<name>A0A563E781_9MICO</name>
<accession>A0A563E781</accession>
<dbReference type="AlphaFoldDB" id="A0A563E781"/>
<proteinExistence type="predicted"/>
<evidence type="ECO:0000313" key="3">
    <source>
        <dbReference type="EMBL" id="TWP37694.1"/>
    </source>
</evidence>
<evidence type="ECO:0000259" key="2">
    <source>
        <dbReference type="Pfam" id="PF00535"/>
    </source>
</evidence>
<dbReference type="EMBL" id="VCQV01000005">
    <property type="protein sequence ID" value="TWP37694.1"/>
    <property type="molecule type" value="Genomic_DNA"/>
</dbReference>
<reference evidence="3 4" key="2">
    <citation type="submission" date="2019-08" db="EMBL/GenBank/DDBJ databases">
        <title>Jejuicoccus antrihumi gen. nov., sp. nov., a new member of the family Dermacoccaceae isolated from a cave.</title>
        <authorList>
            <person name="Schumann P."/>
            <person name="Kim I.S."/>
        </authorList>
    </citation>
    <scope>NUCLEOTIDE SEQUENCE [LARGE SCALE GENOMIC DNA]</scope>
    <source>
        <strain evidence="3 4">C5-26</strain>
    </source>
</reference>
<dbReference type="GO" id="GO:0016740">
    <property type="term" value="F:transferase activity"/>
    <property type="evidence" value="ECO:0007669"/>
    <property type="project" value="UniProtKB-KW"/>
</dbReference>
<dbReference type="SUPFAM" id="SSF53448">
    <property type="entry name" value="Nucleotide-diphospho-sugar transferases"/>
    <property type="match status" value="1"/>
</dbReference>
<reference evidence="3 4" key="1">
    <citation type="submission" date="2019-05" db="EMBL/GenBank/DDBJ databases">
        <authorList>
            <person name="Lee S.D."/>
        </authorList>
    </citation>
    <scope>NUCLEOTIDE SEQUENCE [LARGE SCALE GENOMIC DNA]</scope>
    <source>
        <strain evidence="3 4">C5-26</strain>
    </source>
</reference>
<protein>
    <submittedName>
        <fullName evidence="3">Glycosyltransferase family 2 protein</fullName>
    </submittedName>
</protein>
<comment type="caution">
    <text evidence="3">The sequence shown here is derived from an EMBL/GenBank/DDBJ whole genome shotgun (WGS) entry which is preliminary data.</text>
</comment>
<dbReference type="InterPro" id="IPR029044">
    <property type="entry name" value="Nucleotide-diphossugar_trans"/>
</dbReference>
<dbReference type="CDD" id="cd00761">
    <property type="entry name" value="Glyco_tranf_GTA_type"/>
    <property type="match status" value="1"/>
</dbReference>
<organism evidence="3 4">
    <name type="scientific">Leekyejoonella antrihumi</name>
    <dbReference type="NCBI Taxonomy" id="1660198"/>
    <lineage>
        <taxon>Bacteria</taxon>
        <taxon>Bacillati</taxon>
        <taxon>Actinomycetota</taxon>
        <taxon>Actinomycetes</taxon>
        <taxon>Micrococcales</taxon>
        <taxon>Dermacoccaceae</taxon>
        <taxon>Leekyejoonella</taxon>
    </lineage>
</organism>
<feature type="region of interest" description="Disordered" evidence="1">
    <location>
        <begin position="1"/>
        <end position="23"/>
    </location>
</feature>
<dbReference type="Pfam" id="PF00535">
    <property type="entry name" value="Glycos_transf_2"/>
    <property type="match status" value="1"/>
</dbReference>
<dbReference type="Gene3D" id="3.90.550.10">
    <property type="entry name" value="Spore Coat Polysaccharide Biosynthesis Protein SpsA, Chain A"/>
    <property type="match status" value="1"/>
</dbReference>
<gene>
    <name evidence="3" type="ORF">FGL98_05715</name>
</gene>
<dbReference type="Proteomes" id="UP000320244">
    <property type="component" value="Unassembled WGS sequence"/>
</dbReference>
<dbReference type="OrthoDB" id="3226099at2"/>